<feature type="transmembrane region" description="Helical" evidence="2">
    <location>
        <begin position="148"/>
        <end position="169"/>
    </location>
</feature>
<keyword evidence="2" id="KW-0472">Membrane</keyword>
<dbReference type="EMBL" id="VDCV01000015">
    <property type="protein sequence ID" value="KAB5525161.1"/>
    <property type="molecule type" value="Genomic_DNA"/>
</dbReference>
<keyword evidence="2" id="KW-1133">Transmembrane helix</keyword>
<name>A0A5N5K0Q8_9ROSI</name>
<accession>A0A5N5K0Q8</accession>
<protein>
    <submittedName>
        <fullName evidence="3">Uncharacterized protein</fullName>
    </submittedName>
</protein>
<evidence type="ECO:0000256" key="2">
    <source>
        <dbReference type="SAM" id="Phobius"/>
    </source>
</evidence>
<gene>
    <name evidence="3" type="ORF">DKX38_022910</name>
</gene>
<proteinExistence type="predicted"/>
<keyword evidence="4" id="KW-1185">Reference proteome</keyword>
<evidence type="ECO:0000256" key="1">
    <source>
        <dbReference type="SAM" id="MobiDB-lite"/>
    </source>
</evidence>
<sequence length="211" mass="22907">MVKTRKLLYSSPSDLKSSLQNGRSPQGGGGGGARKVKSNDMVVDEILKERRAAIESGKLKGKRLFEAMGSSVSEMDFGGIEEIICHNLDGLVQESEVRSVFSYGSDNETEDVEANKGGLSPFSHHCSYSPSSSSSFSFYICDNERYGASWMVAIGWLTIAFIVCVFGIISKGSFGNHGVGNEIAESMIYGSIIPISCLHGNDLEHLRDFEE</sequence>
<organism evidence="3 4">
    <name type="scientific">Salix brachista</name>
    <dbReference type="NCBI Taxonomy" id="2182728"/>
    <lineage>
        <taxon>Eukaryota</taxon>
        <taxon>Viridiplantae</taxon>
        <taxon>Streptophyta</taxon>
        <taxon>Embryophyta</taxon>
        <taxon>Tracheophyta</taxon>
        <taxon>Spermatophyta</taxon>
        <taxon>Magnoliopsida</taxon>
        <taxon>eudicotyledons</taxon>
        <taxon>Gunneridae</taxon>
        <taxon>Pentapetalae</taxon>
        <taxon>rosids</taxon>
        <taxon>fabids</taxon>
        <taxon>Malpighiales</taxon>
        <taxon>Salicaceae</taxon>
        <taxon>Saliceae</taxon>
        <taxon>Salix</taxon>
    </lineage>
</organism>
<feature type="region of interest" description="Disordered" evidence="1">
    <location>
        <begin position="1"/>
        <end position="36"/>
    </location>
</feature>
<comment type="caution">
    <text evidence="3">The sequence shown here is derived from an EMBL/GenBank/DDBJ whole genome shotgun (WGS) entry which is preliminary data.</text>
</comment>
<feature type="compositionally biased region" description="Polar residues" evidence="1">
    <location>
        <begin position="10"/>
        <end position="24"/>
    </location>
</feature>
<keyword evidence="2" id="KW-0812">Transmembrane</keyword>
<reference evidence="4" key="1">
    <citation type="journal article" date="2019" name="Gigascience">
        <title>De novo genome assembly of the endangered Acer yangbiense, a plant species with extremely small populations endemic to Yunnan Province, China.</title>
        <authorList>
            <person name="Yang J."/>
            <person name="Wariss H.M."/>
            <person name="Tao L."/>
            <person name="Zhang R."/>
            <person name="Yun Q."/>
            <person name="Hollingsworth P."/>
            <person name="Dao Z."/>
            <person name="Luo G."/>
            <person name="Guo H."/>
            <person name="Ma Y."/>
            <person name="Sun W."/>
        </authorList>
    </citation>
    <scope>NUCLEOTIDE SEQUENCE [LARGE SCALE GENOMIC DNA]</scope>
    <source>
        <strain evidence="4">cv. br00</strain>
    </source>
</reference>
<evidence type="ECO:0000313" key="4">
    <source>
        <dbReference type="Proteomes" id="UP000326939"/>
    </source>
</evidence>
<dbReference type="AlphaFoldDB" id="A0A5N5K0Q8"/>
<evidence type="ECO:0000313" key="3">
    <source>
        <dbReference type="EMBL" id="KAB5525161.1"/>
    </source>
</evidence>
<dbReference type="Proteomes" id="UP000326939">
    <property type="component" value="Chromosome 15"/>
</dbReference>